<evidence type="ECO:0000256" key="1">
    <source>
        <dbReference type="SAM" id="SignalP"/>
    </source>
</evidence>
<dbReference type="Pfam" id="PF00675">
    <property type="entry name" value="Peptidase_M16"/>
    <property type="match status" value="2"/>
</dbReference>
<dbReference type="InterPro" id="IPR007863">
    <property type="entry name" value="Peptidase_M16_C"/>
</dbReference>
<keyword evidence="5" id="KW-1185">Reference proteome</keyword>
<gene>
    <name evidence="4" type="ORF">LE190_20185</name>
</gene>
<accession>A0ABS7YEV6</accession>
<dbReference type="PANTHER" id="PTHR11851:SF224">
    <property type="entry name" value="PROCESSING PROTEASE"/>
    <property type="match status" value="1"/>
</dbReference>
<dbReference type="Gene3D" id="3.30.830.10">
    <property type="entry name" value="Metalloenzyme, LuxS/M16 peptidase-like"/>
    <property type="match status" value="4"/>
</dbReference>
<dbReference type="InterPro" id="IPR006311">
    <property type="entry name" value="TAT_signal"/>
</dbReference>
<comment type="caution">
    <text evidence="4">The sequence shown here is derived from an EMBL/GenBank/DDBJ whole genome shotgun (WGS) entry which is preliminary data.</text>
</comment>
<dbReference type="EMBL" id="JAHYBX010000012">
    <property type="protein sequence ID" value="MCA1858233.1"/>
    <property type="molecule type" value="Genomic_DNA"/>
</dbReference>
<keyword evidence="1" id="KW-0732">Signal</keyword>
<feature type="domain" description="Peptidase M16 N-terminal" evidence="2">
    <location>
        <begin position="56"/>
        <end position="192"/>
    </location>
</feature>
<sequence length="926" mass="101138">MAVSVRRTLQMAVALALATGVSAASAAPAKSSASTPDIPIPDVKYTKFTLKNGLTVLVHEDHKTPVVAVNTWYHVGSKNEKPGKTGFAHLFEHLMFGGSDNFKKTYLSAMQSVGATNLNGTTNQDRTNYFQNVPTSMLDYALFAESDRMGHLLGTVDKKTLDLQRGVVQNEKRQGENQPYGKVYEQLLANSYPVGHPYSWTVIGKMEDLDAASMTDVQEWFKTNYGPNNTVLVLSGDITPELARQKVEQYYGHIPPGPPLVKHEAWIAKRTGTRRVTMQEPVPQSRIYRTWNVPGVNTPEEALLELGGQVLGGGKTSRLYKRLVYKDQIATSAVGGNNGSEIGGLFSMMLTARPGADVAKMERIADEELKAMLKNGPTEEELRLAKTTILAQYTRMMERVGGFGGKSDLLAACQTYTGNPDCYKDYLQRVKDATPASVKKAMNDWLSDGDLVVQVDPFPTGLAAGKPGVDRSKEPALGKPMALKLPEMQKTTLSNGLKVVLAERHEAPVVNFQLLVDSGYASDANDKPGVASLAMRMLEEGTKTRKSLEIGEAFEGMGAQFGASANLDSGIVYMNALKATLPQALNLYSDLILNPSFPQNEFERLQKDRLAAIAREKTVPESLAARIVPSILYGQNHPYAKPFTGTGTEEAVKRMTRDDLAKYHATWFKPNNATLLVVGDTTLAEVKPMLEKAFASWRAGEVPKKVLTKVAAPEKSVVYLVDRPGAPQSVIVGAQLSTPRNDPDALPLEIVNDVFGGTFNSRINMNLRENKHWSYGVRSNLQAALGQRPFMSVSPVQTDKTRESLQELVREYRDIVSGKPITAEELKGAVDNRTLGLPGGFETAGQLTSAYTNIVQYGLPDDYYNTYTQKATSLTPAQANALAARSFTPDRLVWVVIGDMSKVEAGIRALNIGEVRKIDADGKPVQ</sequence>
<evidence type="ECO:0000313" key="5">
    <source>
        <dbReference type="Proteomes" id="UP001198602"/>
    </source>
</evidence>
<dbReference type="Proteomes" id="UP001198602">
    <property type="component" value="Unassembled WGS sequence"/>
</dbReference>
<dbReference type="Pfam" id="PF05193">
    <property type="entry name" value="Peptidase_M16_C"/>
    <property type="match status" value="2"/>
</dbReference>
<evidence type="ECO:0000259" key="2">
    <source>
        <dbReference type="Pfam" id="PF00675"/>
    </source>
</evidence>
<feature type="domain" description="Peptidase M16 N-terminal" evidence="2">
    <location>
        <begin position="498"/>
        <end position="633"/>
    </location>
</feature>
<protein>
    <submittedName>
        <fullName evidence="4">Insulinase family protein</fullName>
    </submittedName>
</protein>
<reference evidence="4 5" key="1">
    <citation type="submission" date="2021-07" db="EMBL/GenBank/DDBJ databases">
        <title>Characterization of Violacein-producing bacteria and related species.</title>
        <authorList>
            <person name="Wilson H.S."/>
            <person name="De Leon M.E."/>
        </authorList>
    </citation>
    <scope>NUCLEOTIDE SEQUENCE [LARGE SCALE GENOMIC DNA]</scope>
    <source>
        <strain evidence="4 5">HSC-2F05</strain>
    </source>
</reference>
<dbReference type="InterPro" id="IPR011765">
    <property type="entry name" value="Pept_M16_N"/>
</dbReference>
<proteinExistence type="predicted"/>
<dbReference type="SUPFAM" id="SSF63411">
    <property type="entry name" value="LuxS/MPP-like metallohydrolase"/>
    <property type="match status" value="4"/>
</dbReference>
<dbReference type="RefSeq" id="WP_225240393.1">
    <property type="nucleotide sequence ID" value="NZ_JAHYBX010000012.1"/>
</dbReference>
<evidence type="ECO:0000259" key="3">
    <source>
        <dbReference type="Pfam" id="PF05193"/>
    </source>
</evidence>
<dbReference type="InterPro" id="IPR050361">
    <property type="entry name" value="MPP/UQCRC_Complex"/>
</dbReference>
<dbReference type="PANTHER" id="PTHR11851">
    <property type="entry name" value="METALLOPROTEASE"/>
    <property type="match status" value="1"/>
</dbReference>
<dbReference type="InterPro" id="IPR011249">
    <property type="entry name" value="Metalloenz_LuxS/M16"/>
</dbReference>
<feature type="domain" description="Peptidase M16 C-terminal" evidence="3">
    <location>
        <begin position="655"/>
        <end position="831"/>
    </location>
</feature>
<feature type="domain" description="Peptidase M16 C-terminal" evidence="3">
    <location>
        <begin position="213"/>
        <end position="387"/>
    </location>
</feature>
<feature type="signal peptide" evidence="1">
    <location>
        <begin position="1"/>
        <end position="26"/>
    </location>
</feature>
<feature type="chain" id="PRO_5045248933" evidence="1">
    <location>
        <begin position="27"/>
        <end position="926"/>
    </location>
</feature>
<name>A0ABS7YEV6_9BURK</name>
<organism evidence="4 5">
    <name type="scientific">Massilia hydrophila</name>
    <dbReference type="NCBI Taxonomy" id="3044279"/>
    <lineage>
        <taxon>Bacteria</taxon>
        <taxon>Pseudomonadati</taxon>
        <taxon>Pseudomonadota</taxon>
        <taxon>Betaproteobacteria</taxon>
        <taxon>Burkholderiales</taxon>
        <taxon>Oxalobacteraceae</taxon>
        <taxon>Telluria group</taxon>
        <taxon>Massilia</taxon>
    </lineage>
</organism>
<evidence type="ECO:0000313" key="4">
    <source>
        <dbReference type="EMBL" id="MCA1858233.1"/>
    </source>
</evidence>
<dbReference type="PROSITE" id="PS51318">
    <property type="entry name" value="TAT"/>
    <property type="match status" value="1"/>
</dbReference>